<dbReference type="GO" id="GO:0016887">
    <property type="term" value="F:ATP hydrolysis activity"/>
    <property type="evidence" value="ECO:0007669"/>
    <property type="project" value="InterPro"/>
</dbReference>
<dbReference type="PANTHER" id="PTHR42798:SF2">
    <property type="entry name" value="ABC TRANSPORTER ATP-BINDING PROTEIN MG467-RELATED"/>
    <property type="match status" value="1"/>
</dbReference>
<keyword evidence="4" id="KW-1185">Reference proteome</keyword>
<dbReference type="InterPro" id="IPR027417">
    <property type="entry name" value="P-loop_NTPase"/>
</dbReference>
<organism evidence="3 4">
    <name type="scientific">Corynebacterium tuberculostearicum</name>
    <dbReference type="NCBI Taxonomy" id="38304"/>
    <lineage>
        <taxon>Bacteria</taxon>
        <taxon>Bacillati</taxon>
        <taxon>Actinomycetota</taxon>
        <taxon>Actinomycetes</taxon>
        <taxon>Mycobacteriales</taxon>
        <taxon>Corynebacteriaceae</taxon>
        <taxon>Corynebacterium</taxon>
    </lineage>
</organism>
<evidence type="ECO:0000313" key="3">
    <source>
        <dbReference type="EMBL" id="MBK3427773.1"/>
    </source>
</evidence>
<dbReference type="Proteomes" id="UP000603369">
    <property type="component" value="Unassembled WGS sequence"/>
</dbReference>
<comment type="caution">
    <text evidence="3">The sequence shown here is derived from an EMBL/GenBank/DDBJ whole genome shotgun (WGS) entry which is preliminary data.</text>
</comment>
<dbReference type="InterPro" id="IPR017871">
    <property type="entry name" value="ABC_transporter-like_CS"/>
</dbReference>
<dbReference type="SMART" id="SM00382">
    <property type="entry name" value="AAA"/>
    <property type="match status" value="1"/>
</dbReference>
<dbReference type="AlphaFoldDB" id="A0A7Y9ZYB4"/>
<evidence type="ECO:0000256" key="1">
    <source>
        <dbReference type="ARBA" id="ARBA00022741"/>
    </source>
</evidence>
<dbReference type="RefSeq" id="WP_179387081.1">
    <property type="nucleotide sequence ID" value="NZ_CP068156.1"/>
</dbReference>
<dbReference type="GO" id="GO:0005524">
    <property type="term" value="F:ATP binding"/>
    <property type="evidence" value="ECO:0007669"/>
    <property type="project" value="UniProtKB-KW"/>
</dbReference>
<dbReference type="Gene3D" id="3.40.50.300">
    <property type="entry name" value="P-loop containing nucleotide triphosphate hydrolases"/>
    <property type="match status" value="1"/>
</dbReference>
<keyword evidence="2 3" id="KW-0067">ATP-binding</keyword>
<dbReference type="PROSITE" id="PS50893">
    <property type="entry name" value="ABC_TRANSPORTER_2"/>
    <property type="match status" value="1"/>
</dbReference>
<dbReference type="Pfam" id="PF00005">
    <property type="entry name" value="ABC_tran"/>
    <property type="match status" value="1"/>
</dbReference>
<accession>A0A7Y9ZYB4</accession>
<dbReference type="SUPFAM" id="SSF52540">
    <property type="entry name" value="P-loop containing nucleoside triphosphate hydrolases"/>
    <property type="match status" value="1"/>
</dbReference>
<evidence type="ECO:0000256" key="2">
    <source>
        <dbReference type="ARBA" id="ARBA00022840"/>
    </source>
</evidence>
<dbReference type="EMBL" id="JAEHFL010000005">
    <property type="protein sequence ID" value="MBK3427773.1"/>
    <property type="molecule type" value="Genomic_DNA"/>
</dbReference>
<protein>
    <submittedName>
        <fullName evidence="3">ABC transporter ATP-binding protein</fullName>
    </submittedName>
</protein>
<dbReference type="PANTHER" id="PTHR42798">
    <property type="entry name" value="LIPOPROTEIN-RELEASING SYSTEM ATP-BINDING PROTEIN LOLD"/>
    <property type="match status" value="1"/>
</dbReference>
<sequence length="217" mass="23308">MNEAVIKIREGRYSIAKRTLWSGVDIDIAPGQVVALTGPSGCGKTTLLNCLGLLDSLTGGSMEVLGHDATRMKERQARKVRRNDIGYLFQDFALVDTDSVADNLAVALPPKTPQAKKSEIISGALEQVGLAGREKEKAFSLSGGEQQRASFARILVRTPSLILADEPTAALDSKNSDRVLSLLQEQAAAGAAVVVVTHDDRVRDQCSEVFELSAYCH</sequence>
<dbReference type="GeneID" id="78320991"/>
<gene>
    <name evidence="3" type="ORF">JDP02_04480</name>
</gene>
<proteinExistence type="predicted"/>
<reference evidence="3 4" key="1">
    <citation type="submission" date="2020-12" db="EMBL/GenBank/DDBJ databases">
        <title>Draft genome sequence of the commensal strain Corynebacterium tuberculostearicum MFP09/CIP 102622 isolated from human skin.</title>
        <authorList>
            <person name="Boukerb A.M."/>
            <person name="Janvier X."/>
            <person name="Feuilloley M.G.J."/>
            <person name="Groboillot A."/>
        </authorList>
    </citation>
    <scope>NUCLEOTIDE SEQUENCE [LARGE SCALE GENOMIC DNA]</scope>
    <source>
        <strain evidence="3 4">CIP 102622</strain>
    </source>
</reference>
<keyword evidence="1" id="KW-0547">Nucleotide-binding</keyword>
<dbReference type="InterPro" id="IPR003593">
    <property type="entry name" value="AAA+_ATPase"/>
</dbReference>
<evidence type="ECO:0000313" key="4">
    <source>
        <dbReference type="Proteomes" id="UP000603369"/>
    </source>
</evidence>
<dbReference type="InterPro" id="IPR003439">
    <property type="entry name" value="ABC_transporter-like_ATP-bd"/>
</dbReference>
<name>A0A7Y9ZYB4_9CORY</name>
<dbReference type="PROSITE" id="PS00211">
    <property type="entry name" value="ABC_TRANSPORTER_1"/>
    <property type="match status" value="1"/>
</dbReference>